<dbReference type="Proteomes" id="UP000814033">
    <property type="component" value="Unassembled WGS sequence"/>
</dbReference>
<organism evidence="1 2">
    <name type="scientific">Auriscalpium vulgare</name>
    <dbReference type="NCBI Taxonomy" id="40419"/>
    <lineage>
        <taxon>Eukaryota</taxon>
        <taxon>Fungi</taxon>
        <taxon>Dikarya</taxon>
        <taxon>Basidiomycota</taxon>
        <taxon>Agaricomycotina</taxon>
        <taxon>Agaricomycetes</taxon>
        <taxon>Russulales</taxon>
        <taxon>Auriscalpiaceae</taxon>
        <taxon>Auriscalpium</taxon>
    </lineage>
</organism>
<dbReference type="EMBL" id="MU276032">
    <property type="protein sequence ID" value="KAI0043115.1"/>
    <property type="molecule type" value="Genomic_DNA"/>
</dbReference>
<proteinExistence type="predicted"/>
<keyword evidence="2" id="KW-1185">Reference proteome</keyword>
<evidence type="ECO:0000313" key="2">
    <source>
        <dbReference type="Proteomes" id="UP000814033"/>
    </source>
</evidence>
<comment type="caution">
    <text evidence="1">The sequence shown here is derived from an EMBL/GenBank/DDBJ whole genome shotgun (WGS) entry which is preliminary data.</text>
</comment>
<protein>
    <submittedName>
        <fullName evidence="1">Kinase-like protein</fullName>
    </submittedName>
</protein>
<name>A0ACB8RGI2_9AGAM</name>
<evidence type="ECO:0000313" key="1">
    <source>
        <dbReference type="EMBL" id="KAI0043115.1"/>
    </source>
</evidence>
<gene>
    <name evidence="1" type="ORF">FA95DRAFT_1473391</name>
</gene>
<sequence length="290" mass="32763">MSGQNFTNFCGRTVGRFDVLEQLGSGGFGIVYRAVCDGKEYALKCILRGAPGTRESECFQREWGASLRLDTHPGIVRAHAYFSHHCYIFLVFDLFTGGDLFTNVIEKFTYYRDDALVKKAFLSLLDAVEHCHAQGVFHQDIKLENVLCSADGSQLSLADFGLATDQEHSIDYGVGSIDYKSPESLREAEGGLIFSVRRLDLWALGILLLNMISCRSPWDEAHADHPAYLSFRSDPQQYLRGYLPISDEAVSFFARVFALDPWQRPSLAEMRSAVMNMKRFYMTDEEFVKA</sequence>
<reference evidence="1" key="2">
    <citation type="journal article" date="2022" name="New Phytol.">
        <title>Evolutionary transition to the ectomycorrhizal habit in the genomes of a hyperdiverse lineage of mushroom-forming fungi.</title>
        <authorList>
            <person name="Looney B."/>
            <person name="Miyauchi S."/>
            <person name="Morin E."/>
            <person name="Drula E."/>
            <person name="Courty P.E."/>
            <person name="Kohler A."/>
            <person name="Kuo A."/>
            <person name="LaButti K."/>
            <person name="Pangilinan J."/>
            <person name="Lipzen A."/>
            <person name="Riley R."/>
            <person name="Andreopoulos W."/>
            <person name="He G."/>
            <person name="Johnson J."/>
            <person name="Nolan M."/>
            <person name="Tritt A."/>
            <person name="Barry K.W."/>
            <person name="Grigoriev I.V."/>
            <person name="Nagy L.G."/>
            <person name="Hibbett D."/>
            <person name="Henrissat B."/>
            <person name="Matheny P.B."/>
            <person name="Labbe J."/>
            <person name="Martin F.M."/>
        </authorList>
    </citation>
    <scope>NUCLEOTIDE SEQUENCE</scope>
    <source>
        <strain evidence="1">FP105234-sp</strain>
    </source>
</reference>
<accession>A0ACB8RGI2</accession>
<reference evidence="1" key="1">
    <citation type="submission" date="2021-02" db="EMBL/GenBank/DDBJ databases">
        <authorList>
            <consortium name="DOE Joint Genome Institute"/>
            <person name="Ahrendt S."/>
            <person name="Looney B.P."/>
            <person name="Miyauchi S."/>
            <person name="Morin E."/>
            <person name="Drula E."/>
            <person name="Courty P.E."/>
            <person name="Chicoki N."/>
            <person name="Fauchery L."/>
            <person name="Kohler A."/>
            <person name="Kuo A."/>
            <person name="Labutti K."/>
            <person name="Pangilinan J."/>
            <person name="Lipzen A."/>
            <person name="Riley R."/>
            <person name="Andreopoulos W."/>
            <person name="He G."/>
            <person name="Johnson J."/>
            <person name="Barry K.W."/>
            <person name="Grigoriev I.V."/>
            <person name="Nagy L."/>
            <person name="Hibbett D."/>
            <person name="Henrissat B."/>
            <person name="Matheny P.B."/>
            <person name="Labbe J."/>
            <person name="Martin F."/>
        </authorList>
    </citation>
    <scope>NUCLEOTIDE SEQUENCE</scope>
    <source>
        <strain evidence="1">FP105234-sp</strain>
    </source>
</reference>
<feature type="non-terminal residue" evidence="1">
    <location>
        <position position="290"/>
    </location>
</feature>